<comment type="caution">
    <text evidence="3">The sequence shown here is derived from an EMBL/GenBank/DDBJ whole genome shotgun (WGS) entry which is preliminary data.</text>
</comment>
<dbReference type="SUPFAM" id="SSF53335">
    <property type="entry name" value="S-adenosyl-L-methionine-dependent methyltransferases"/>
    <property type="match status" value="1"/>
</dbReference>
<sequence>MDPFTSSSKLSQQNPSVLPISNERPCQPLESIKLTLPLSPISSDDEDTICLSPPKKTTFKKRIEASFRKVLRRSSKSSAATSPTTAQHDGVTIGNRQYQDVNDIYFLPNDNKEMDRLLNNHFLVKFCFSSNYSSPVSHLLLKRPSARLDSTTTATAAQGIAEELRAKTSDDDLPDSPVYRPPKPSFRPHKRRSVSLDIPRNTDARTLSHRRNSSTASAKSFDEALIDRPRTLDIACGNGVWVLEMAHEFPDADFYGFDLCCSYPMSIRPANTFFCEHDVTKTFPYPDDYFEYVHFHDAGHSFRKDQTNFILQEIFRVMKPGGYVEIRELDPHIYNAGPATTSLTGPESEPMKALRHKYNVLPFWPINIQEELLKLNLVDIRTNVINMPCHCPEDDRLNKLLHQFWNDRLIAFERFYLETMENMTEKSLHALFKQSMHELEQYGSLGQYHMIGARKPLFPCALVPACLASSVSTLNTLFYADVDRSLNANSPTLPAIKTTPAVSLDPSPVDSLAASPLDGNVIYDFTDGFIE</sequence>
<reference evidence="3 4" key="1">
    <citation type="submission" date="2016-07" db="EMBL/GenBank/DDBJ databases">
        <title>Pervasive Adenine N6-methylation of Active Genes in Fungi.</title>
        <authorList>
            <consortium name="DOE Joint Genome Institute"/>
            <person name="Mondo S.J."/>
            <person name="Dannebaum R.O."/>
            <person name="Kuo R.C."/>
            <person name="Labutti K."/>
            <person name="Haridas S."/>
            <person name="Kuo A."/>
            <person name="Salamov A."/>
            <person name="Ahrendt S.R."/>
            <person name="Lipzen A."/>
            <person name="Sullivan W."/>
            <person name="Andreopoulos W.B."/>
            <person name="Clum A."/>
            <person name="Lindquist E."/>
            <person name="Daum C."/>
            <person name="Ramamoorthy G.K."/>
            <person name="Gryganskyi A."/>
            <person name="Culley D."/>
            <person name="Magnuson J.K."/>
            <person name="James T.Y."/>
            <person name="O'Malley M.A."/>
            <person name="Stajich J.E."/>
            <person name="Spatafora J.W."/>
            <person name="Visel A."/>
            <person name="Grigoriev I.V."/>
        </authorList>
    </citation>
    <scope>NUCLEOTIDE SEQUENCE [LARGE SCALE GENOMIC DNA]</scope>
    <source>
        <strain evidence="3 4">NRRL 3301</strain>
    </source>
</reference>
<proteinExistence type="predicted"/>
<dbReference type="CDD" id="cd02440">
    <property type="entry name" value="AdoMet_MTases"/>
    <property type="match status" value="1"/>
</dbReference>
<dbReference type="PANTHER" id="PTHR43591">
    <property type="entry name" value="METHYLTRANSFERASE"/>
    <property type="match status" value="1"/>
</dbReference>
<feature type="region of interest" description="Disordered" evidence="1">
    <location>
        <begin position="163"/>
        <end position="215"/>
    </location>
</feature>
<dbReference type="OrthoDB" id="2013972at2759"/>
<accession>A0A1X2GS37</accession>
<dbReference type="Pfam" id="PF13649">
    <property type="entry name" value="Methyltransf_25"/>
    <property type="match status" value="1"/>
</dbReference>
<dbReference type="GO" id="GO:0032259">
    <property type="term" value="P:methylation"/>
    <property type="evidence" value="ECO:0007669"/>
    <property type="project" value="UniProtKB-KW"/>
</dbReference>
<gene>
    <name evidence="3" type="ORF">DM01DRAFT_1397424</name>
</gene>
<feature type="region of interest" description="Disordered" evidence="1">
    <location>
        <begin position="1"/>
        <end position="24"/>
    </location>
</feature>
<evidence type="ECO:0000256" key="1">
    <source>
        <dbReference type="SAM" id="MobiDB-lite"/>
    </source>
</evidence>
<keyword evidence="3" id="KW-0808">Transferase</keyword>
<dbReference type="Gene3D" id="3.40.50.150">
    <property type="entry name" value="Vaccinia Virus protein VP39"/>
    <property type="match status" value="1"/>
</dbReference>
<name>A0A1X2GS37_9FUNG</name>
<evidence type="ECO:0000313" key="3">
    <source>
        <dbReference type="EMBL" id="ORX60364.1"/>
    </source>
</evidence>
<feature type="compositionally biased region" description="Polar residues" evidence="1">
    <location>
        <begin position="1"/>
        <end position="16"/>
    </location>
</feature>
<feature type="domain" description="Methyltransferase" evidence="2">
    <location>
        <begin position="232"/>
        <end position="322"/>
    </location>
</feature>
<protein>
    <submittedName>
        <fullName evidence="3">S-adenosyl-L-methionine-dependent methyltransferase</fullName>
    </submittedName>
</protein>
<organism evidence="3 4">
    <name type="scientific">Hesseltinella vesiculosa</name>
    <dbReference type="NCBI Taxonomy" id="101127"/>
    <lineage>
        <taxon>Eukaryota</taxon>
        <taxon>Fungi</taxon>
        <taxon>Fungi incertae sedis</taxon>
        <taxon>Mucoromycota</taxon>
        <taxon>Mucoromycotina</taxon>
        <taxon>Mucoromycetes</taxon>
        <taxon>Mucorales</taxon>
        <taxon>Cunninghamellaceae</taxon>
        <taxon>Hesseltinella</taxon>
    </lineage>
</organism>
<dbReference type="STRING" id="101127.A0A1X2GS37"/>
<dbReference type="Proteomes" id="UP000242146">
    <property type="component" value="Unassembled WGS sequence"/>
</dbReference>
<dbReference type="InterPro" id="IPR041698">
    <property type="entry name" value="Methyltransf_25"/>
</dbReference>
<dbReference type="PANTHER" id="PTHR43591:SF24">
    <property type="entry name" value="2-METHOXY-6-POLYPRENYL-1,4-BENZOQUINOL METHYLASE, MITOCHONDRIAL"/>
    <property type="match status" value="1"/>
</dbReference>
<dbReference type="EMBL" id="MCGT01000004">
    <property type="protein sequence ID" value="ORX60364.1"/>
    <property type="molecule type" value="Genomic_DNA"/>
</dbReference>
<dbReference type="GO" id="GO:0008168">
    <property type="term" value="F:methyltransferase activity"/>
    <property type="evidence" value="ECO:0007669"/>
    <property type="project" value="UniProtKB-KW"/>
</dbReference>
<evidence type="ECO:0000313" key="4">
    <source>
        <dbReference type="Proteomes" id="UP000242146"/>
    </source>
</evidence>
<evidence type="ECO:0000259" key="2">
    <source>
        <dbReference type="Pfam" id="PF13649"/>
    </source>
</evidence>
<dbReference type="InterPro" id="IPR029063">
    <property type="entry name" value="SAM-dependent_MTases_sf"/>
</dbReference>
<keyword evidence="4" id="KW-1185">Reference proteome</keyword>
<dbReference type="AlphaFoldDB" id="A0A1X2GS37"/>
<keyword evidence="3" id="KW-0489">Methyltransferase</keyword>